<protein>
    <submittedName>
        <fullName evidence="4">AAA family ATPase</fullName>
    </submittedName>
</protein>
<dbReference type="SUPFAM" id="SSF52540">
    <property type="entry name" value="P-loop containing nucleoside triphosphate hydrolases"/>
    <property type="match status" value="2"/>
</dbReference>
<gene>
    <name evidence="4" type="ORF">QWZ12_07515</name>
</gene>
<dbReference type="Gene3D" id="3.40.50.300">
    <property type="entry name" value="P-loop containing nucleotide triphosphate hydrolases"/>
    <property type="match status" value="2"/>
</dbReference>
<keyword evidence="2" id="KW-0067">ATP-binding</keyword>
<evidence type="ECO:0000256" key="2">
    <source>
        <dbReference type="ARBA" id="ARBA00022840"/>
    </source>
</evidence>
<dbReference type="InterPro" id="IPR027417">
    <property type="entry name" value="P-loop_NTPase"/>
</dbReference>
<evidence type="ECO:0000313" key="4">
    <source>
        <dbReference type="EMBL" id="MDN3590459.1"/>
    </source>
</evidence>
<organism evidence="4 5">
    <name type="scientific">Methylobacterium adhaesivum</name>
    <dbReference type="NCBI Taxonomy" id="333297"/>
    <lineage>
        <taxon>Bacteria</taxon>
        <taxon>Pseudomonadati</taxon>
        <taxon>Pseudomonadota</taxon>
        <taxon>Alphaproteobacteria</taxon>
        <taxon>Hyphomicrobiales</taxon>
        <taxon>Methylobacteriaceae</taxon>
        <taxon>Methylobacterium</taxon>
    </lineage>
</organism>
<keyword evidence="1" id="KW-0547">Nucleotide-binding</keyword>
<dbReference type="InterPro" id="IPR050534">
    <property type="entry name" value="Coronavir_polyprotein_1ab"/>
</dbReference>
<reference evidence="5" key="1">
    <citation type="journal article" date="2019" name="Int. J. Syst. Evol. Microbiol.">
        <title>The Global Catalogue of Microorganisms (GCM) 10K type strain sequencing project: providing services to taxonomists for standard genome sequencing and annotation.</title>
        <authorList>
            <consortium name="The Broad Institute Genomics Platform"/>
            <consortium name="The Broad Institute Genome Sequencing Center for Infectious Disease"/>
            <person name="Wu L."/>
            <person name="Ma J."/>
        </authorList>
    </citation>
    <scope>NUCLEOTIDE SEQUENCE [LARGE SCALE GENOMIC DNA]</scope>
    <source>
        <strain evidence="5">CECT 7069</strain>
    </source>
</reference>
<comment type="caution">
    <text evidence="4">The sequence shown here is derived from an EMBL/GenBank/DDBJ whole genome shotgun (WGS) entry which is preliminary data.</text>
</comment>
<dbReference type="EMBL" id="JAUFPX010000005">
    <property type="protein sequence ID" value="MDN3590459.1"/>
    <property type="molecule type" value="Genomic_DNA"/>
</dbReference>
<evidence type="ECO:0000259" key="3">
    <source>
        <dbReference type="Pfam" id="PF13538"/>
    </source>
</evidence>
<dbReference type="Pfam" id="PF13538">
    <property type="entry name" value="UvrD_C_2"/>
    <property type="match status" value="1"/>
</dbReference>
<dbReference type="CDD" id="cd18809">
    <property type="entry name" value="SF1_C_RecD"/>
    <property type="match status" value="1"/>
</dbReference>
<dbReference type="PANTHER" id="PTHR43788">
    <property type="entry name" value="DNA2/NAM7 HELICASE FAMILY MEMBER"/>
    <property type="match status" value="1"/>
</dbReference>
<dbReference type="Pfam" id="PF13604">
    <property type="entry name" value="AAA_30"/>
    <property type="match status" value="1"/>
</dbReference>
<dbReference type="InterPro" id="IPR027785">
    <property type="entry name" value="UvrD-like_helicase_C"/>
</dbReference>
<name>A0ABT8BF38_9HYPH</name>
<accession>A0ABT8BF38</accession>
<proteinExistence type="predicted"/>
<dbReference type="RefSeq" id="WP_238225792.1">
    <property type="nucleotide sequence ID" value="NZ_BPQD01000015.1"/>
</dbReference>
<keyword evidence="5" id="KW-1185">Reference proteome</keyword>
<evidence type="ECO:0000313" key="5">
    <source>
        <dbReference type="Proteomes" id="UP001224644"/>
    </source>
</evidence>
<evidence type="ECO:0000256" key="1">
    <source>
        <dbReference type="ARBA" id="ARBA00022741"/>
    </source>
</evidence>
<dbReference type="PANTHER" id="PTHR43788:SF6">
    <property type="entry name" value="DNA HELICASE B"/>
    <property type="match status" value="1"/>
</dbReference>
<feature type="domain" description="UvrD-like helicase C-terminal" evidence="3">
    <location>
        <begin position="329"/>
        <end position="377"/>
    </location>
</feature>
<dbReference type="Proteomes" id="UP001224644">
    <property type="component" value="Unassembled WGS sequence"/>
</dbReference>
<sequence length="378" mass="41469">MSDAGSTDTTLPTRFAPQQDAALKAIAAWRKDGGAPVFRLFGYAGTGKTTLARRIADDVDGTVVFGAFTGKAASVMRAKGCHDAATIHSLIYRTKETEDGGPAFTLNRTGPISKAELVIIDECSMVDSDLGNDLLSFDKPVLVLGDPAQLPPVRGGGFFTEAEPDVMLTEVHRQAADDPIVRMAMTVREGGRLAIGEYGRSRVVSRRNLDPNAVIAADQVLVGMNKTRRLYNNRLREIAGHVDPMPAVGEKLVCLRNDRTKGLLNGSTWTVQAQRAAQRPDTIRLDVVPDDDPALRRRPVDIKVLRAVMSGSEEEIPAFLRRETDEFTYGYALTVHKAQGSQWDSVVLFDESFAFREHRDRWLYTGLTRAAEEITVVV</sequence>